<comment type="caution">
    <text evidence="16">The sequence shown here is derived from an EMBL/GenBank/DDBJ whole genome shotgun (WGS) entry which is preliminary data.</text>
</comment>
<dbReference type="InterPro" id="IPR013785">
    <property type="entry name" value="Aldolase_TIM"/>
</dbReference>
<evidence type="ECO:0000256" key="12">
    <source>
        <dbReference type="ARBA" id="ARBA00047883"/>
    </source>
</evidence>
<dbReference type="UniPathway" id="UPA00060">
    <property type="reaction ID" value="UER00138"/>
</dbReference>
<dbReference type="CDD" id="cd01169">
    <property type="entry name" value="HMPP_kinase"/>
    <property type="match status" value="1"/>
</dbReference>
<evidence type="ECO:0000256" key="3">
    <source>
        <dbReference type="ARBA" id="ARBA00022723"/>
    </source>
</evidence>
<dbReference type="GO" id="GO:0008972">
    <property type="term" value="F:phosphomethylpyrimidine kinase activity"/>
    <property type="evidence" value="ECO:0007669"/>
    <property type="project" value="InterPro"/>
</dbReference>
<comment type="pathway">
    <text evidence="1 13">Cofactor biosynthesis; thiamine diphosphate biosynthesis; thiamine phosphate from 4-amino-2-methyl-5-diphosphomethylpyrimidine and 4-methyl-5-(2-phosphoethyl)-thiazole: step 1/1.</text>
</comment>
<evidence type="ECO:0000256" key="2">
    <source>
        <dbReference type="ARBA" id="ARBA00022679"/>
    </source>
</evidence>
<dbReference type="Gene3D" id="3.20.20.70">
    <property type="entry name" value="Aldolase class I"/>
    <property type="match status" value="1"/>
</dbReference>
<dbReference type="Pfam" id="PF08543">
    <property type="entry name" value="Phos_pyr_kin"/>
    <property type="match status" value="1"/>
</dbReference>
<dbReference type="PANTHER" id="PTHR20858">
    <property type="entry name" value="PHOSPHOMETHYLPYRIMIDINE KINASE"/>
    <property type="match status" value="1"/>
</dbReference>
<evidence type="ECO:0000256" key="7">
    <source>
        <dbReference type="ARBA" id="ARBA00022842"/>
    </source>
</evidence>
<evidence type="ECO:0000256" key="11">
    <source>
        <dbReference type="ARBA" id="ARBA00047851"/>
    </source>
</evidence>
<comment type="catalytic activity">
    <reaction evidence="12 13">
        <text>2-[(2R,5Z)-2-carboxy-4-methylthiazol-5(2H)-ylidene]ethyl phosphate + 4-amino-2-methyl-5-(diphosphooxymethyl)pyrimidine + 2 H(+) = thiamine phosphate + CO2 + diphosphate</text>
        <dbReference type="Rhea" id="RHEA:47844"/>
        <dbReference type="ChEBI" id="CHEBI:15378"/>
        <dbReference type="ChEBI" id="CHEBI:16526"/>
        <dbReference type="ChEBI" id="CHEBI:33019"/>
        <dbReference type="ChEBI" id="CHEBI:37575"/>
        <dbReference type="ChEBI" id="CHEBI:57841"/>
        <dbReference type="ChEBI" id="CHEBI:62899"/>
        <dbReference type="EC" id="2.5.1.3"/>
    </reaction>
</comment>
<dbReference type="AlphaFoldDB" id="A0A3E0H7W5"/>
<dbReference type="Pfam" id="PF02581">
    <property type="entry name" value="TMP-TENI"/>
    <property type="match status" value="1"/>
</dbReference>
<feature type="binding site" evidence="13">
    <location>
        <begin position="297"/>
        <end position="301"/>
    </location>
    <ligand>
        <name>4-amino-2-methyl-5-(diphosphooxymethyl)pyrimidine</name>
        <dbReference type="ChEBI" id="CHEBI:57841"/>
    </ligand>
</feature>
<evidence type="ECO:0000256" key="5">
    <source>
        <dbReference type="ARBA" id="ARBA00022777"/>
    </source>
</evidence>
<comment type="cofactor">
    <cofactor evidence="13">
        <name>Mg(2+)</name>
        <dbReference type="ChEBI" id="CHEBI:18420"/>
    </cofactor>
    <text evidence="13">Binds 1 Mg(2+) ion per subunit.</text>
</comment>
<evidence type="ECO:0000313" key="17">
    <source>
        <dbReference type="Proteomes" id="UP000256774"/>
    </source>
</evidence>
<feature type="binding site" evidence="13">
    <location>
        <position position="329"/>
    </location>
    <ligand>
        <name>4-amino-2-methyl-5-(diphosphooxymethyl)pyrimidine</name>
        <dbReference type="ChEBI" id="CHEBI:57841"/>
    </ligand>
</feature>
<comment type="catalytic activity">
    <reaction evidence="11 13">
        <text>2-(2-carboxy-4-methylthiazol-5-yl)ethyl phosphate + 4-amino-2-methyl-5-(diphosphooxymethyl)pyrimidine + 2 H(+) = thiamine phosphate + CO2 + diphosphate</text>
        <dbReference type="Rhea" id="RHEA:47848"/>
        <dbReference type="ChEBI" id="CHEBI:15378"/>
        <dbReference type="ChEBI" id="CHEBI:16526"/>
        <dbReference type="ChEBI" id="CHEBI:33019"/>
        <dbReference type="ChEBI" id="CHEBI:37575"/>
        <dbReference type="ChEBI" id="CHEBI:57841"/>
        <dbReference type="ChEBI" id="CHEBI:62890"/>
        <dbReference type="EC" id="2.5.1.3"/>
    </reaction>
</comment>
<feature type="binding site" evidence="13">
    <location>
        <begin position="395"/>
        <end position="397"/>
    </location>
    <ligand>
        <name>2-[(2R,5Z)-2-carboxy-4-methylthiazol-5(2H)-ylidene]ethyl phosphate</name>
        <dbReference type="ChEBI" id="CHEBI:62899"/>
    </ligand>
</feature>
<dbReference type="NCBIfam" id="TIGR00693">
    <property type="entry name" value="thiE"/>
    <property type="match status" value="1"/>
</dbReference>
<keyword evidence="7 13" id="KW-0460">Magnesium</keyword>
<keyword evidence="5 16" id="KW-0418">Kinase</keyword>
<keyword evidence="17" id="KW-1185">Reference proteome</keyword>
<dbReference type="InterPro" id="IPR004399">
    <property type="entry name" value="HMP/HMP-P_kinase_dom"/>
</dbReference>
<keyword evidence="4" id="KW-0547">Nucleotide-binding</keyword>
<dbReference type="InterPro" id="IPR034291">
    <property type="entry name" value="TMP_synthase"/>
</dbReference>
<gene>
    <name evidence="13" type="primary">thiE</name>
    <name evidence="16" type="ORF">DFR26_0008</name>
</gene>
<evidence type="ECO:0000259" key="15">
    <source>
        <dbReference type="Pfam" id="PF08543"/>
    </source>
</evidence>
<dbReference type="HAMAP" id="MF_00097">
    <property type="entry name" value="TMP_synthase"/>
    <property type="match status" value="1"/>
</dbReference>
<feature type="domain" description="Pyridoxamine kinase/Phosphomethylpyrimidine kinase" evidence="15">
    <location>
        <begin position="15"/>
        <end position="243"/>
    </location>
</feature>
<dbReference type="GO" id="GO:0005829">
    <property type="term" value="C:cytosol"/>
    <property type="evidence" value="ECO:0007669"/>
    <property type="project" value="TreeGrafter"/>
</dbReference>
<comment type="function">
    <text evidence="13">Condenses 4-methyl-5-(beta-hydroxyethyl)thiazole monophosphate (THZ-P) and 2-methyl-4-amino-5-hydroxymethyl pyrimidine pyrophosphate (HMP-PP) to form thiamine monophosphate (TMP).</text>
</comment>
<feature type="domain" description="Thiamine phosphate synthase/TenI" evidence="14">
    <location>
        <begin position="269"/>
        <end position="447"/>
    </location>
</feature>
<dbReference type="EC" id="2.5.1.3" evidence="13"/>
<dbReference type="GO" id="GO:0005524">
    <property type="term" value="F:ATP binding"/>
    <property type="evidence" value="ECO:0007669"/>
    <property type="project" value="UniProtKB-KW"/>
</dbReference>
<keyword evidence="9" id="KW-0511">Multifunctional enzyme</keyword>
<evidence type="ECO:0000256" key="6">
    <source>
        <dbReference type="ARBA" id="ARBA00022840"/>
    </source>
</evidence>
<evidence type="ECO:0000256" key="9">
    <source>
        <dbReference type="ARBA" id="ARBA00023268"/>
    </source>
</evidence>
<evidence type="ECO:0000256" key="13">
    <source>
        <dbReference type="HAMAP-Rule" id="MF_00097"/>
    </source>
</evidence>
<evidence type="ECO:0000256" key="1">
    <source>
        <dbReference type="ARBA" id="ARBA00005165"/>
    </source>
</evidence>
<dbReference type="InterPro" id="IPR029056">
    <property type="entry name" value="Ribokinase-like"/>
</dbReference>
<keyword evidence="8 13" id="KW-0784">Thiamine biosynthesis</keyword>
<name>A0A3E0H7W5_9GAMM</name>
<feature type="binding site" evidence="13">
    <location>
        <begin position="445"/>
        <end position="446"/>
    </location>
    <ligand>
        <name>2-[(2R,5Z)-2-carboxy-4-methylthiazol-5(2H)-ylidene]ethyl phosphate</name>
        <dbReference type="ChEBI" id="CHEBI:62899"/>
    </ligand>
</feature>
<evidence type="ECO:0000256" key="4">
    <source>
        <dbReference type="ARBA" id="ARBA00022741"/>
    </source>
</evidence>
<keyword evidence="3 13" id="KW-0479">Metal-binding</keyword>
<dbReference type="EMBL" id="QUNR01000001">
    <property type="protein sequence ID" value="REH39817.1"/>
    <property type="molecule type" value="Genomic_DNA"/>
</dbReference>
<feature type="binding site" evidence="13">
    <location>
        <position position="425"/>
    </location>
    <ligand>
        <name>2-[(2R,5Z)-2-carboxy-4-methylthiazol-5(2H)-ylidene]ethyl phosphate</name>
        <dbReference type="ChEBI" id="CHEBI:62899"/>
    </ligand>
</feature>
<accession>A0A3E0H7W5</accession>
<comment type="similarity">
    <text evidence="13">Belongs to the thiamine-phosphate synthase family.</text>
</comment>
<feature type="binding site" evidence="13">
    <location>
        <position position="330"/>
    </location>
    <ligand>
        <name>Mg(2+)</name>
        <dbReference type="ChEBI" id="CHEBI:18420"/>
    </ligand>
</feature>
<sequence length="468" mass="49091">MTTMRPVTLCFSGLDPSGGAGLQADIEAIASLGGHATVVCTALTVQDSQQVYDFALVDTALLLAQAKAVLADFQVASVKIGMLGSRAVVDAIFALLAEHPHIPVVLDPVLSANAGGNLAHDDLRDALLAVLPQTAVITPNSLELRRLAACDNDAAAIAKLSASGAQAIWVTGGHEPGDQIMNRLYVHGDLALTTQQARLHGEFHGSGCTLAATLAAAMARGMTLTDAVPWTERYVRQALEHADRPRSTGQFIPNRLAHLHTAAACIQGLYAITNANLGDTLLTQVRQALIGGARIVQYRDKSNDAAKRWREASALRLLCSEFSATFLINDDAALAHAVAADGVHLGQQDGAVAHARALLGRHAVIGVTCHNDLALARSAVAAGANYLAFGAMFASRTKPHASLCSMETLQAARAEFSLPIVAIGGISHDTIAPVRAAGANAIALISELWRGDDTLAHAQRLTQEIYRP</sequence>
<dbReference type="Gene3D" id="3.40.1190.20">
    <property type="match status" value="1"/>
</dbReference>
<keyword evidence="6" id="KW-0067">ATP-binding</keyword>
<dbReference type="InterPro" id="IPR036206">
    <property type="entry name" value="ThiamineP_synth_sf"/>
</dbReference>
<dbReference type="GO" id="GO:0004789">
    <property type="term" value="F:thiamine-phosphate diphosphorylase activity"/>
    <property type="evidence" value="ECO:0007669"/>
    <property type="project" value="UniProtKB-UniRule"/>
</dbReference>
<dbReference type="RefSeq" id="WP_220375668.1">
    <property type="nucleotide sequence ID" value="NZ_QUNR01000001.1"/>
</dbReference>
<feature type="binding site" evidence="13">
    <location>
        <position position="349"/>
    </location>
    <ligand>
        <name>Mg(2+)</name>
        <dbReference type="ChEBI" id="CHEBI:18420"/>
    </ligand>
</feature>
<evidence type="ECO:0000259" key="14">
    <source>
        <dbReference type="Pfam" id="PF02581"/>
    </source>
</evidence>
<dbReference type="GO" id="GO:0009228">
    <property type="term" value="P:thiamine biosynthetic process"/>
    <property type="evidence" value="ECO:0007669"/>
    <property type="project" value="UniProtKB-KW"/>
</dbReference>
<dbReference type="GO" id="GO:0009229">
    <property type="term" value="P:thiamine diphosphate biosynthetic process"/>
    <property type="evidence" value="ECO:0007669"/>
    <property type="project" value="UniProtKB-UniRule"/>
</dbReference>
<dbReference type="InterPro" id="IPR013749">
    <property type="entry name" value="PM/HMP-P_kinase-1"/>
</dbReference>
<comment type="catalytic activity">
    <reaction evidence="10 13">
        <text>4-methyl-5-(2-phosphooxyethyl)-thiazole + 4-amino-2-methyl-5-(diphosphooxymethyl)pyrimidine + H(+) = thiamine phosphate + diphosphate</text>
        <dbReference type="Rhea" id="RHEA:22328"/>
        <dbReference type="ChEBI" id="CHEBI:15378"/>
        <dbReference type="ChEBI" id="CHEBI:33019"/>
        <dbReference type="ChEBI" id="CHEBI:37575"/>
        <dbReference type="ChEBI" id="CHEBI:57841"/>
        <dbReference type="ChEBI" id="CHEBI:58296"/>
        <dbReference type="EC" id="2.5.1.3"/>
    </reaction>
</comment>
<dbReference type="InterPro" id="IPR022998">
    <property type="entry name" value="ThiamineP_synth_TenI"/>
</dbReference>
<proteinExistence type="inferred from homology"/>
<evidence type="ECO:0000256" key="10">
    <source>
        <dbReference type="ARBA" id="ARBA00047334"/>
    </source>
</evidence>
<dbReference type="Proteomes" id="UP000256774">
    <property type="component" value="Unassembled WGS sequence"/>
</dbReference>
<dbReference type="GO" id="GO:0000287">
    <property type="term" value="F:magnesium ion binding"/>
    <property type="evidence" value="ECO:0007669"/>
    <property type="project" value="UniProtKB-UniRule"/>
</dbReference>
<reference evidence="16 17" key="1">
    <citation type="submission" date="2018-08" db="EMBL/GenBank/DDBJ databases">
        <title>Genomic Encyclopedia of Type Strains, Phase IV (KMG-IV): sequencing the most valuable type-strain genomes for metagenomic binning, comparative biology and taxonomic classification.</title>
        <authorList>
            <person name="Goeker M."/>
        </authorList>
    </citation>
    <scope>NUCLEOTIDE SEQUENCE [LARGE SCALE GENOMIC DNA]</scope>
    <source>
        <strain evidence="16 17">DSM 26022</strain>
    </source>
</reference>
<dbReference type="CDD" id="cd00564">
    <property type="entry name" value="TMP_TenI"/>
    <property type="match status" value="1"/>
</dbReference>
<dbReference type="GO" id="GO:0008902">
    <property type="term" value="F:hydroxymethylpyrimidine kinase activity"/>
    <property type="evidence" value="ECO:0007669"/>
    <property type="project" value="TreeGrafter"/>
</dbReference>
<keyword evidence="2 13" id="KW-0808">Transferase</keyword>
<feature type="binding site" evidence="13">
    <location>
        <position position="368"/>
    </location>
    <ligand>
        <name>4-amino-2-methyl-5-(diphosphooxymethyl)pyrimidine</name>
        <dbReference type="ChEBI" id="CHEBI:57841"/>
    </ligand>
</feature>
<dbReference type="SUPFAM" id="SSF51391">
    <property type="entry name" value="Thiamin phosphate synthase"/>
    <property type="match status" value="1"/>
</dbReference>
<evidence type="ECO:0000313" key="16">
    <source>
        <dbReference type="EMBL" id="REH39817.1"/>
    </source>
</evidence>
<protein>
    <recommendedName>
        <fullName evidence="13">Thiamine-phosphate synthase</fullName>
        <shortName evidence="13">TP synthase</shortName>
        <shortName evidence="13">TPS</shortName>
        <ecNumber evidence="13">2.5.1.3</ecNumber>
    </recommendedName>
    <alternativeName>
        <fullName evidence="13">Thiamine-phosphate pyrophosphorylase</fullName>
        <shortName evidence="13">TMP pyrophosphorylase</shortName>
        <shortName evidence="13">TMP-PPase</shortName>
    </alternativeName>
</protein>
<dbReference type="SUPFAM" id="SSF53613">
    <property type="entry name" value="Ribokinase-like"/>
    <property type="match status" value="1"/>
</dbReference>
<feature type="binding site" evidence="13">
    <location>
        <position position="398"/>
    </location>
    <ligand>
        <name>4-amino-2-methyl-5-(diphosphooxymethyl)pyrimidine</name>
        <dbReference type="ChEBI" id="CHEBI:57841"/>
    </ligand>
</feature>
<dbReference type="PANTHER" id="PTHR20858:SF17">
    <property type="entry name" value="HYDROXYMETHYLPYRIMIDINE_PHOSPHOMETHYLPYRIMIDINE KINASE THI20-RELATED"/>
    <property type="match status" value="1"/>
</dbReference>
<evidence type="ECO:0000256" key="8">
    <source>
        <dbReference type="ARBA" id="ARBA00022977"/>
    </source>
</evidence>
<organism evidence="16 17">
    <name type="scientific">Paraperlucidibaca baekdonensis</name>
    <dbReference type="NCBI Taxonomy" id="748120"/>
    <lineage>
        <taxon>Bacteria</taxon>
        <taxon>Pseudomonadati</taxon>
        <taxon>Pseudomonadota</taxon>
        <taxon>Gammaproteobacteria</taxon>
        <taxon>Moraxellales</taxon>
        <taxon>Moraxellaceae</taxon>
        <taxon>Paraperlucidibaca</taxon>
    </lineage>
</organism>